<dbReference type="Pfam" id="PF00646">
    <property type="entry name" value="F-box"/>
    <property type="match status" value="1"/>
</dbReference>
<dbReference type="Gene3D" id="1.20.1280.50">
    <property type="match status" value="1"/>
</dbReference>
<reference evidence="2 3" key="1">
    <citation type="submission" date="2024-04" db="EMBL/GenBank/DDBJ databases">
        <authorList>
            <person name="Fracassetti M."/>
        </authorList>
    </citation>
    <scope>NUCLEOTIDE SEQUENCE [LARGE SCALE GENOMIC DNA]</scope>
</reference>
<dbReference type="Proteomes" id="UP001497516">
    <property type="component" value="Chromosome 10"/>
</dbReference>
<dbReference type="SUPFAM" id="SSF81383">
    <property type="entry name" value="F-box domain"/>
    <property type="match status" value="1"/>
</dbReference>
<organism evidence="2 3">
    <name type="scientific">Linum trigynum</name>
    <dbReference type="NCBI Taxonomy" id="586398"/>
    <lineage>
        <taxon>Eukaryota</taxon>
        <taxon>Viridiplantae</taxon>
        <taxon>Streptophyta</taxon>
        <taxon>Embryophyta</taxon>
        <taxon>Tracheophyta</taxon>
        <taxon>Spermatophyta</taxon>
        <taxon>Magnoliopsida</taxon>
        <taxon>eudicotyledons</taxon>
        <taxon>Gunneridae</taxon>
        <taxon>Pentapetalae</taxon>
        <taxon>rosids</taxon>
        <taxon>fabids</taxon>
        <taxon>Malpighiales</taxon>
        <taxon>Linaceae</taxon>
        <taxon>Linum</taxon>
    </lineage>
</organism>
<dbReference type="InterPro" id="IPR001810">
    <property type="entry name" value="F-box_dom"/>
</dbReference>
<sequence length="344" mass="39181">MGIELESVESGELPLDVVIGILSRIPVKTLFRFKSVCTTWDAMIPTSPYLVSTHLKNYTRASLLCSYHERGTRLVSLSPEDDDPAQPPTTLATGDLARLVCGAGNGVLLLGGPNVFHHGHYHLWNPATREIRQLPDPPLAPELDPSHPLHHYLWHYSDYCGIGLADDDIKVVLIRNYVYRGTRYNALPPYLGYPSPVFVYTLRRFLYRLSMDRHGIFVVAFDMASDVFHKINCPFGASWSCNLSEYGDSSIALFRQLDSLSVEVWLLSRSGGGWYWMKYSSLDPLPEQLHVQGCWKDDQLVAQTSGPRKDMVLFDMNTRECKLLISNCMLERWNVYKESLFRFE</sequence>
<dbReference type="EMBL" id="OZ034814">
    <property type="protein sequence ID" value="CAL1359574.1"/>
    <property type="molecule type" value="Genomic_DNA"/>
</dbReference>
<dbReference type="AlphaFoldDB" id="A0AAV2CSQ8"/>
<evidence type="ECO:0000313" key="3">
    <source>
        <dbReference type="Proteomes" id="UP001497516"/>
    </source>
</evidence>
<feature type="domain" description="F-box" evidence="1">
    <location>
        <begin position="7"/>
        <end position="58"/>
    </location>
</feature>
<name>A0AAV2CSQ8_9ROSI</name>
<proteinExistence type="predicted"/>
<gene>
    <name evidence="2" type="ORF">LTRI10_LOCUS7049</name>
</gene>
<dbReference type="PROSITE" id="PS50181">
    <property type="entry name" value="FBOX"/>
    <property type="match status" value="1"/>
</dbReference>
<dbReference type="InterPro" id="IPR036047">
    <property type="entry name" value="F-box-like_dom_sf"/>
</dbReference>
<evidence type="ECO:0000259" key="1">
    <source>
        <dbReference type="PROSITE" id="PS50181"/>
    </source>
</evidence>
<dbReference type="InterPro" id="IPR050796">
    <property type="entry name" value="SCF_F-box_component"/>
</dbReference>
<evidence type="ECO:0000313" key="2">
    <source>
        <dbReference type="EMBL" id="CAL1359574.1"/>
    </source>
</evidence>
<dbReference type="PANTHER" id="PTHR31672">
    <property type="entry name" value="BNACNNG10540D PROTEIN"/>
    <property type="match status" value="1"/>
</dbReference>
<protein>
    <recommendedName>
        <fullName evidence="1">F-box domain-containing protein</fullName>
    </recommendedName>
</protein>
<dbReference type="PANTHER" id="PTHR31672:SF13">
    <property type="entry name" value="F-BOX PROTEIN CPR30-LIKE"/>
    <property type="match status" value="1"/>
</dbReference>
<accession>A0AAV2CSQ8</accession>
<keyword evidence="3" id="KW-1185">Reference proteome</keyword>